<proteinExistence type="predicted"/>
<reference evidence="1 2" key="1">
    <citation type="submission" date="2022-05" db="EMBL/GenBank/DDBJ databases">
        <authorList>
            <consortium name="Genoscope - CEA"/>
            <person name="William W."/>
        </authorList>
    </citation>
    <scope>NUCLEOTIDE SEQUENCE [LARGE SCALE GENOMIC DNA]</scope>
</reference>
<gene>
    <name evidence="1" type="ORF">PLOB_00045581</name>
</gene>
<comment type="caution">
    <text evidence="1">The sequence shown here is derived from an EMBL/GenBank/DDBJ whole genome shotgun (WGS) entry which is preliminary data.</text>
</comment>
<dbReference type="PANTHER" id="PTHR33776:SF4">
    <property type="entry name" value="ENDONUCLEASE_EXONUCLEASE_PHOSPHATASE DOMAIN-CONTAINING PROTEIN"/>
    <property type="match status" value="1"/>
</dbReference>
<evidence type="ECO:0000313" key="1">
    <source>
        <dbReference type="EMBL" id="CAH3040926.1"/>
    </source>
</evidence>
<dbReference type="Proteomes" id="UP001159405">
    <property type="component" value="Unassembled WGS sequence"/>
</dbReference>
<feature type="non-terminal residue" evidence="1">
    <location>
        <position position="124"/>
    </location>
</feature>
<sequence length="124" mass="14421">LNDSAHSVDINGFKFLHKYRQNRTGGGVGLYISNDLEFKLREDLSLHNVDTVESLFIELIRPREKKKNFENKICFLMGDFNINLINYQNHHLTGQFLDGMYSNMFFPLITRPSRITSHTATLID</sequence>
<evidence type="ECO:0000313" key="2">
    <source>
        <dbReference type="Proteomes" id="UP001159405"/>
    </source>
</evidence>
<feature type="non-terminal residue" evidence="1">
    <location>
        <position position="1"/>
    </location>
</feature>
<name>A0ABN8N7C4_9CNID</name>
<accession>A0ABN8N7C4</accession>
<dbReference type="EMBL" id="CALNXK010000008">
    <property type="protein sequence ID" value="CAH3040926.1"/>
    <property type="molecule type" value="Genomic_DNA"/>
</dbReference>
<organism evidence="1 2">
    <name type="scientific">Porites lobata</name>
    <dbReference type="NCBI Taxonomy" id="104759"/>
    <lineage>
        <taxon>Eukaryota</taxon>
        <taxon>Metazoa</taxon>
        <taxon>Cnidaria</taxon>
        <taxon>Anthozoa</taxon>
        <taxon>Hexacorallia</taxon>
        <taxon>Scleractinia</taxon>
        <taxon>Fungiina</taxon>
        <taxon>Poritidae</taxon>
        <taxon>Porites</taxon>
    </lineage>
</organism>
<keyword evidence="2" id="KW-1185">Reference proteome</keyword>
<protein>
    <submittedName>
        <fullName evidence="1">Uncharacterized protein</fullName>
    </submittedName>
</protein>
<dbReference type="PANTHER" id="PTHR33776">
    <property type="entry name" value="ENDO/EXONUCLEASE/PHOSPHATASE DOMAIN-CONTAINING PROTEIN"/>
    <property type="match status" value="1"/>
</dbReference>